<dbReference type="Proteomes" id="UP000199256">
    <property type="component" value="Unassembled WGS sequence"/>
</dbReference>
<dbReference type="NCBIfam" id="TIGR03015">
    <property type="entry name" value="pepcterm_ATPase"/>
    <property type="match status" value="1"/>
</dbReference>
<dbReference type="GO" id="GO:0016887">
    <property type="term" value="F:ATP hydrolysis activity"/>
    <property type="evidence" value="ECO:0007669"/>
    <property type="project" value="InterPro"/>
</dbReference>
<dbReference type="RefSeq" id="WP_090251428.1">
    <property type="nucleotide sequence ID" value="NZ_FOAA01000003.1"/>
</dbReference>
<dbReference type="InterPro" id="IPR049945">
    <property type="entry name" value="AAA_22"/>
</dbReference>
<feature type="domain" description="AAA+ ATPase" evidence="1">
    <location>
        <begin position="42"/>
        <end position="207"/>
    </location>
</feature>
<dbReference type="CDD" id="cd00009">
    <property type="entry name" value="AAA"/>
    <property type="match status" value="1"/>
</dbReference>
<dbReference type="InterPro" id="IPR003593">
    <property type="entry name" value="AAA+_ATPase"/>
</dbReference>
<dbReference type="InterPro" id="IPR052026">
    <property type="entry name" value="ExeA_AAA_ATPase_DNA-bind"/>
</dbReference>
<organism evidence="2 3">
    <name type="scientific">Ectothiorhodospira marina</name>
    <dbReference type="NCBI Taxonomy" id="1396821"/>
    <lineage>
        <taxon>Bacteria</taxon>
        <taxon>Pseudomonadati</taxon>
        <taxon>Pseudomonadota</taxon>
        <taxon>Gammaproteobacteria</taxon>
        <taxon>Chromatiales</taxon>
        <taxon>Ectothiorhodospiraceae</taxon>
        <taxon>Ectothiorhodospira</taxon>
    </lineage>
</organism>
<dbReference type="STRING" id="1396821.SAMN05444515_103118"/>
<dbReference type="Gene3D" id="3.40.50.300">
    <property type="entry name" value="P-loop containing nucleotide triphosphate hydrolases"/>
    <property type="match status" value="1"/>
</dbReference>
<evidence type="ECO:0000259" key="1">
    <source>
        <dbReference type="SMART" id="SM00382"/>
    </source>
</evidence>
<dbReference type="SMART" id="SM00382">
    <property type="entry name" value="AAA"/>
    <property type="match status" value="1"/>
</dbReference>
<dbReference type="InterPro" id="IPR027417">
    <property type="entry name" value="P-loop_NTPase"/>
</dbReference>
<dbReference type="PANTHER" id="PTHR35894">
    <property type="entry name" value="GENERAL SECRETION PATHWAY PROTEIN A-RELATED"/>
    <property type="match status" value="1"/>
</dbReference>
<dbReference type="SUPFAM" id="SSF52540">
    <property type="entry name" value="P-loop containing nucleoside triphosphate hydrolases"/>
    <property type="match status" value="1"/>
</dbReference>
<name>A0A1H7IFY2_9GAMM</name>
<dbReference type="EMBL" id="FOAA01000003">
    <property type="protein sequence ID" value="SEK60752.1"/>
    <property type="molecule type" value="Genomic_DNA"/>
</dbReference>
<gene>
    <name evidence="2" type="ORF">SAMN05444515_103118</name>
</gene>
<proteinExistence type="predicted"/>
<dbReference type="AlphaFoldDB" id="A0A1H7IFY2"/>
<protein>
    <submittedName>
        <fullName evidence="2">Putative secretion ATPase, PEP-CTERM locus subfamily</fullName>
    </submittedName>
</protein>
<dbReference type="InterPro" id="IPR017466">
    <property type="entry name" value="XrtA-assoc_ATPase-like"/>
</dbReference>
<dbReference type="PANTHER" id="PTHR35894:SF1">
    <property type="entry name" value="PHOSPHORIBULOKINASE _ URIDINE KINASE FAMILY"/>
    <property type="match status" value="1"/>
</dbReference>
<dbReference type="OrthoDB" id="9780149at2"/>
<evidence type="ECO:0000313" key="2">
    <source>
        <dbReference type="EMBL" id="SEK60752.1"/>
    </source>
</evidence>
<evidence type="ECO:0000313" key="3">
    <source>
        <dbReference type="Proteomes" id="UP000199256"/>
    </source>
</evidence>
<accession>A0A1H7IFY2</accession>
<sequence length="344" mass="39653">MYEAYFKLDRKPFQLSPDPRYFFGSRIHKRALAYLRYGLSQGEGFIAITGDVGTGKTTLVRMLFNELNDDNLVAAQIVTTQLQADDLLRMVAIAFGLEVEKDSKAAILTRIERFLTEKAREGKRMLLVVDEAQNLPPHALEELRMLSNFQVSGRPLLQSFLLGQNQFRRTLQMAELEQFRQRFLAACHLTPLSEEETREYIEYRLENSGWQRDPDFTPESFAEIHRQTEGIPRRINSLGDRLLLYAFLEERHQIDDAVVRTVAQELGEEMNSLAEDTGSGPLEGGLDRGGVYDAEGLPAHYSWSNLDLRVSALESRIQTMEKTFYREISQVRRFIKHFLKEKPQ</sequence>
<dbReference type="Pfam" id="PF13401">
    <property type="entry name" value="AAA_22"/>
    <property type="match status" value="1"/>
</dbReference>
<reference evidence="3" key="1">
    <citation type="submission" date="2016-10" db="EMBL/GenBank/DDBJ databases">
        <authorList>
            <person name="Varghese N."/>
            <person name="Submissions S."/>
        </authorList>
    </citation>
    <scope>NUCLEOTIDE SEQUENCE [LARGE SCALE GENOMIC DNA]</scope>
    <source>
        <strain evidence="3">DSM 241</strain>
    </source>
</reference>
<dbReference type="PRINTS" id="PR00364">
    <property type="entry name" value="DISEASERSIST"/>
</dbReference>
<keyword evidence="3" id="KW-1185">Reference proteome</keyword>